<comment type="caution">
    <text evidence="2">The sequence shown here is derived from an EMBL/GenBank/DDBJ whole genome shotgun (WGS) entry which is preliminary data.</text>
</comment>
<proteinExistence type="predicted"/>
<evidence type="ECO:0008006" key="4">
    <source>
        <dbReference type="Google" id="ProtNLM"/>
    </source>
</evidence>
<evidence type="ECO:0000313" key="3">
    <source>
        <dbReference type="Proteomes" id="UP000285084"/>
    </source>
</evidence>
<protein>
    <recommendedName>
        <fullName evidence="4">HTH CENPB-type domain-containing protein</fullName>
    </recommendedName>
</protein>
<dbReference type="Proteomes" id="UP000285084">
    <property type="component" value="Unassembled WGS sequence"/>
</dbReference>
<name>A0A420MAE7_FUSOX</name>
<organism evidence="2 3">
    <name type="scientific">Fusarium oxysporum</name>
    <name type="common">Fusarium vascular wilt</name>
    <dbReference type="NCBI Taxonomy" id="5507"/>
    <lineage>
        <taxon>Eukaryota</taxon>
        <taxon>Fungi</taxon>
        <taxon>Dikarya</taxon>
        <taxon>Ascomycota</taxon>
        <taxon>Pezizomycotina</taxon>
        <taxon>Sordariomycetes</taxon>
        <taxon>Hypocreomycetidae</taxon>
        <taxon>Hypocreales</taxon>
        <taxon>Nectriaceae</taxon>
        <taxon>Fusarium</taxon>
        <taxon>Fusarium oxysporum species complex</taxon>
    </lineage>
</organism>
<accession>A0A420MAE7</accession>
<reference evidence="2 3" key="1">
    <citation type="journal article" date="2018" name="Sci. Rep.">
        <title>Characterisation of pathogen-specific regions and novel effector candidates in Fusarium oxysporum f. sp. cepae.</title>
        <authorList>
            <person name="Armitage A.D."/>
            <person name="Taylor A."/>
            <person name="Sobczyk M.K."/>
            <person name="Baxter L."/>
            <person name="Greenfield B.P."/>
            <person name="Bates H.J."/>
            <person name="Wilson F."/>
            <person name="Jackson A.C."/>
            <person name="Ott S."/>
            <person name="Harrison R.J."/>
            <person name="Clarkson J.P."/>
        </authorList>
    </citation>
    <scope>NUCLEOTIDE SEQUENCE [LARGE SCALE GENOMIC DNA]</scope>
    <source>
        <strain evidence="2 3">Fo_A13</strain>
    </source>
</reference>
<evidence type="ECO:0000313" key="2">
    <source>
        <dbReference type="EMBL" id="RKK64409.1"/>
    </source>
</evidence>
<dbReference type="AlphaFoldDB" id="A0A420MAE7"/>
<feature type="compositionally biased region" description="Polar residues" evidence="1">
    <location>
        <begin position="42"/>
        <end position="58"/>
    </location>
</feature>
<gene>
    <name evidence="2" type="ORF">BFJ69_g16713</name>
</gene>
<sequence>MELSRQMLDVTENGLSQNRSAQKHDRPQTTLSDRLRGLPSKSEVTQPAQLLSKSQETSQVRATVAALLRQQGRERPIGVHWTSRFVKPHPAIKTKIGRRQKASRFNSFTPMAVNWYLDIREREYG</sequence>
<evidence type="ECO:0000256" key="1">
    <source>
        <dbReference type="SAM" id="MobiDB-lite"/>
    </source>
</evidence>
<feature type="region of interest" description="Disordered" evidence="1">
    <location>
        <begin position="1"/>
        <end position="58"/>
    </location>
</feature>
<dbReference type="EMBL" id="MRCX01000523">
    <property type="protein sequence ID" value="RKK64409.1"/>
    <property type="molecule type" value="Genomic_DNA"/>
</dbReference>